<protein>
    <submittedName>
        <fullName evidence="1">Uncharacterized protein</fullName>
    </submittedName>
</protein>
<evidence type="ECO:0000313" key="2">
    <source>
        <dbReference type="Proteomes" id="UP001345013"/>
    </source>
</evidence>
<reference evidence="1 2" key="1">
    <citation type="submission" date="2023-08" db="EMBL/GenBank/DDBJ databases">
        <title>Black Yeasts Isolated from many extreme environments.</title>
        <authorList>
            <person name="Coleine C."/>
            <person name="Stajich J.E."/>
            <person name="Selbmann L."/>
        </authorList>
    </citation>
    <scope>NUCLEOTIDE SEQUENCE [LARGE SCALE GENOMIC DNA]</scope>
    <source>
        <strain evidence="1 2">CCFEE 5885</strain>
    </source>
</reference>
<organism evidence="1 2">
    <name type="scientific">Lithohypha guttulata</name>
    <dbReference type="NCBI Taxonomy" id="1690604"/>
    <lineage>
        <taxon>Eukaryota</taxon>
        <taxon>Fungi</taxon>
        <taxon>Dikarya</taxon>
        <taxon>Ascomycota</taxon>
        <taxon>Pezizomycotina</taxon>
        <taxon>Eurotiomycetes</taxon>
        <taxon>Chaetothyriomycetidae</taxon>
        <taxon>Chaetothyriales</taxon>
        <taxon>Trichomeriaceae</taxon>
        <taxon>Lithohypha</taxon>
    </lineage>
</organism>
<sequence>MVYSLVRERPFLCHEYVIKKDKSVEIRGDSRTHVTNVMARVARAANQENMEYTLINTWPKLTVSHL</sequence>
<comment type="caution">
    <text evidence="1">The sequence shown here is derived from an EMBL/GenBank/DDBJ whole genome shotgun (WGS) entry which is preliminary data.</text>
</comment>
<accession>A0ABR0K1K0</accession>
<proteinExistence type="predicted"/>
<evidence type="ECO:0000313" key="1">
    <source>
        <dbReference type="EMBL" id="KAK5081817.1"/>
    </source>
</evidence>
<name>A0ABR0K1K0_9EURO</name>
<keyword evidence="2" id="KW-1185">Reference proteome</keyword>
<gene>
    <name evidence="1" type="ORF">LTR24_008120</name>
</gene>
<dbReference type="Proteomes" id="UP001345013">
    <property type="component" value="Unassembled WGS sequence"/>
</dbReference>
<dbReference type="EMBL" id="JAVRRG010000134">
    <property type="protein sequence ID" value="KAK5081817.1"/>
    <property type="molecule type" value="Genomic_DNA"/>
</dbReference>